<dbReference type="AlphaFoldDB" id="A0A1F7WX46"/>
<dbReference type="Proteomes" id="UP000178735">
    <property type="component" value="Unassembled WGS sequence"/>
</dbReference>
<dbReference type="Pfam" id="PF08448">
    <property type="entry name" value="PAS_4"/>
    <property type="match status" value="1"/>
</dbReference>
<feature type="domain" description="PAS fold-4" evidence="1">
    <location>
        <begin position="11"/>
        <end position="64"/>
    </location>
</feature>
<protein>
    <recommendedName>
        <fullName evidence="1">PAS fold-4 domain-containing protein</fullName>
    </recommendedName>
</protein>
<evidence type="ECO:0000259" key="1">
    <source>
        <dbReference type="Pfam" id="PF08448"/>
    </source>
</evidence>
<evidence type="ECO:0000313" key="3">
    <source>
        <dbReference type="Proteomes" id="UP000178735"/>
    </source>
</evidence>
<dbReference type="STRING" id="1817813.A2008_03480"/>
<proteinExistence type="predicted"/>
<dbReference type="InterPro" id="IPR013656">
    <property type="entry name" value="PAS_4"/>
</dbReference>
<comment type="caution">
    <text evidence="2">The sequence shown here is derived from an EMBL/GenBank/DDBJ whole genome shotgun (WGS) entry which is preliminary data.</text>
</comment>
<dbReference type="EMBL" id="MGFH01000046">
    <property type="protein sequence ID" value="OGM07376.1"/>
    <property type="molecule type" value="Genomic_DNA"/>
</dbReference>
<sequence length="113" mass="12723">MEGLDWVKEFGAAVTVCDTEAVIIYMNEKSAKTFEKYGGASLTGKSLLDCHPEPARLKLVEMMRTGEKNSYTIEKNGVRKLIHQAPWYKDGAYMGLVEISIELPPAMPHYVRK</sequence>
<name>A0A1F7WX46_9BACT</name>
<evidence type="ECO:0000313" key="2">
    <source>
        <dbReference type="EMBL" id="OGM07376.1"/>
    </source>
</evidence>
<dbReference type="Gene3D" id="3.30.450.20">
    <property type="entry name" value="PAS domain"/>
    <property type="match status" value="1"/>
</dbReference>
<reference evidence="2 3" key="1">
    <citation type="journal article" date="2016" name="Nat. Commun.">
        <title>Thousands of microbial genomes shed light on interconnected biogeochemical processes in an aquifer system.</title>
        <authorList>
            <person name="Anantharaman K."/>
            <person name="Brown C.T."/>
            <person name="Hug L.A."/>
            <person name="Sharon I."/>
            <person name="Castelle C.J."/>
            <person name="Probst A.J."/>
            <person name="Thomas B.C."/>
            <person name="Singh A."/>
            <person name="Wilkins M.J."/>
            <person name="Karaoz U."/>
            <person name="Brodie E.L."/>
            <person name="Williams K.H."/>
            <person name="Hubbard S.S."/>
            <person name="Banfield J.F."/>
        </authorList>
    </citation>
    <scope>NUCLEOTIDE SEQUENCE [LARGE SCALE GENOMIC DNA]</scope>
</reference>
<organism evidence="2 3">
    <name type="scientific">Candidatus Wallbacteria bacterium GWC2_49_35</name>
    <dbReference type="NCBI Taxonomy" id="1817813"/>
    <lineage>
        <taxon>Bacteria</taxon>
        <taxon>Candidatus Walliibacteriota</taxon>
    </lineage>
</organism>
<gene>
    <name evidence="2" type="ORF">A2008_03480</name>
</gene>
<accession>A0A1F7WX46</accession>